<accession>A0A1V9G530</accession>
<sequence>MLSSYSFAQNNCGITVDTMKIYLDENLDDFISDLQTQKFKTSKDKNQIPGSIMQYLNCLTSDNFSIANPNEEYRCCCESSQKLPKRKLLFFSESKGTFLITYLTGGVGVSTKIVMLKLQDDKVIDLWTGYSFTEFKSKEQVVKYIKAKRKIKFGLHGSIGL</sequence>
<keyword evidence="2" id="KW-1185">Reference proteome</keyword>
<evidence type="ECO:0000313" key="1">
    <source>
        <dbReference type="EMBL" id="OQP65576.1"/>
    </source>
</evidence>
<dbReference type="AlphaFoldDB" id="A0A1V9G530"/>
<proteinExistence type="predicted"/>
<comment type="caution">
    <text evidence="1">The sequence shown here is derived from an EMBL/GenBank/DDBJ whole genome shotgun (WGS) entry which is preliminary data.</text>
</comment>
<evidence type="ECO:0000313" key="2">
    <source>
        <dbReference type="Proteomes" id="UP000192276"/>
    </source>
</evidence>
<dbReference type="Proteomes" id="UP000192276">
    <property type="component" value="Unassembled WGS sequence"/>
</dbReference>
<organism evidence="1 2">
    <name type="scientific">Niastella populi</name>
    <dbReference type="NCBI Taxonomy" id="550983"/>
    <lineage>
        <taxon>Bacteria</taxon>
        <taxon>Pseudomonadati</taxon>
        <taxon>Bacteroidota</taxon>
        <taxon>Chitinophagia</taxon>
        <taxon>Chitinophagales</taxon>
        <taxon>Chitinophagaceae</taxon>
        <taxon>Niastella</taxon>
    </lineage>
</organism>
<reference evidence="2" key="1">
    <citation type="submission" date="2016-04" db="EMBL/GenBank/DDBJ databases">
        <authorList>
            <person name="Chen L."/>
            <person name="Zhuang W."/>
            <person name="Wang G."/>
        </authorList>
    </citation>
    <scope>NUCLEOTIDE SEQUENCE [LARGE SCALE GENOMIC DNA]</scope>
    <source>
        <strain evidence="2">208</strain>
    </source>
</reference>
<name>A0A1V9G530_9BACT</name>
<dbReference type="EMBL" id="LWBP01000068">
    <property type="protein sequence ID" value="OQP65576.1"/>
    <property type="molecule type" value="Genomic_DNA"/>
</dbReference>
<protein>
    <submittedName>
        <fullName evidence="1">Uncharacterized protein</fullName>
    </submittedName>
</protein>
<gene>
    <name evidence="1" type="ORF">A4R26_33585</name>
</gene>
<dbReference type="RefSeq" id="WP_165760190.1">
    <property type="nucleotide sequence ID" value="NZ_LWBP01000068.1"/>
</dbReference>